<dbReference type="FunCoup" id="A7RK53">
    <property type="interactions" value="923"/>
</dbReference>
<feature type="domain" description="G-patch" evidence="11">
    <location>
        <begin position="913"/>
        <end position="959"/>
    </location>
</feature>
<feature type="compositionally biased region" description="Basic and acidic residues" evidence="9">
    <location>
        <begin position="127"/>
        <end position="209"/>
    </location>
</feature>
<evidence type="ECO:0000256" key="1">
    <source>
        <dbReference type="ARBA" id="ARBA00004123"/>
    </source>
</evidence>
<evidence type="ECO:0000256" key="4">
    <source>
        <dbReference type="ARBA" id="ARBA00022771"/>
    </source>
</evidence>
<feature type="compositionally biased region" description="Acidic residues" evidence="9">
    <location>
        <begin position="791"/>
        <end position="802"/>
    </location>
</feature>
<dbReference type="InterPro" id="IPR001876">
    <property type="entry name" value="Znf_RanBP2"/>
</dbReference>
<dbReference type="InterPro" id="IPR041591">
    <property type="entry name" value="OCRE"/>
</dbReference>
<dbReference type="GO" id="GO:0008270">
    <property type="term" value="F:zinc ion binding"/>
    <property type="evidence" value="ECO:0007669"/>
    <property type="project" value="UniProtKB-KW"/>
</dbReference>
<dbReference type="PANTHER" id="PTHR13948:SF3">
    <property type="entry name" value="FI21118P1"/>
    <property type="match status" value="1"/>
</dbReference>
<organism evidence="12 13">
    <name type="scientific">Nematostella vectensis</name>
    <name type="common">Starlet sea anemone</name>
    <dbReference type="NCBI Taxonomy" id="45351"/>
    <lineage>
        <taxon>Eukaryota</taxon>
        <taxon>Metazoa</taxon>
        <taxon>Cnidaria</taxon>
        <taxon>Anthozoa</taxon>
        <taxon>Hexacorallia</taxon>
        <taxon>Actiniaria</taxon>
        <taxon>Edwardsiidae</taxon>
        <taxon>Nematostella</taxon>
    </lineage>
</organism>
<dbReference type="GO" id="GO:0000398">
    <property type="term" value="P:mRNA splicing, via spliceosome"/>
    <property type="evidence" value="ECO:0000318"/>
    <property type="project" value="GO_Central"/>
</dbReference>
<dbReference type="eggNOG" id="KOG0154">
    <property type="taxonomic scope" value="Eukaryota"/>
</dbReference>
<accession>A7RK53</accession>
<dbReference type="GO" id="GO:0003723">
    <property type="term" value="F:RNA binding"/>
    <property type="evidence" value="ECO:0000318"/>
    <property type="project" value="GO_Central"/>
</dbReference>
<feature type="compositionally biased region" description="Basic and acidic residues" evidence="9">
    <location>
        <begin position="968"/>
        <end position="985"/>
    </location>
</feature>
<evidence type="ECO:0000256" key="9">
    <source>
        <dbReference type="SAM" id="MobiDB-lite"/>
    </source>
</evidence>
<evidence type="ECO:0000313" key="13">
    <source>
        <dbReference type="Proteomes" id="UP000001593"/>
    </source>
</evidence>
<evidence type="ECO:0000313" key="12">
    <source>
        <dbReference type="EMBL" id="EDO48106.1"/>
    </source>
</evidence>
<dbReference type="InterPro" id="IPR035979">
    <property type="entry name" value="RBD_domain_sf"/>
</dbReference>
<feature type="domain" description="RRM" evidence="10">
    <location>
        <begin position="352"/>
        <end position="436"/>
    </location>
</feature>
<dbReference type="PANTHER" id="PTHR13948">
    <property type="entry name" value="RNA-BINDING PROTEIN"/>
    <property type="match status" value="1"/>
</dbReference>
<dbReference type="CDD" id="cd12313">
    <property type="entry name" value="RRM1_RRM2_RBM5_like"/>
    <property type="match status" value="2"/>
</dbReference>
<feature type="region of interest" description="Disordered" evidence="9">
    <location>
        <begin position="110"/>
        <end position="218"/>
    </location>
</feature>
<dbReference type="Pfam" id="PF00076">
    <property type="entry name" value="RRM_1"/>
    <property type="match status" value="2"/>
</dbReference>
<dbReference type="Proteomes" id="UP000001593">
    <property type="component" value="Unassembled WGS sequence"/>
</dbReference>
<dbReference type="CDD" id="cd16162">
    <property type="entry name" value="OCRE_RBM5_like"/>
    <property type="match status" value="1"/>
</dbReference>
<feature type="region of interest" description="Disordered" evidence="9">
    <location>
        <begin position="326"/>
        <end position="346"/>
    </location>
</feature>
<dbReference type="PhylomeDB" id="A7RK53"/>
<dbReference type="SMART" id="SM00360">
    <property type="entry name" value="RRM"/>
    <property type="match status" value="2"/>
</dbReference>
<keyword evidence="5" id="KW-0862">Zinc</keyword>
<dbReference type="Pfam" id="PF01585">
    <property type="entry name" value="G-patch"/>
    <property type="match status" value="1"/>
</dbReference>
<dbReference type="InterPro" id="IPR055494">
    <property type="entry name" value="DUF7066"/>
</dbReference>
<evidence type="ECO:0008006" key="14">
    <source>
        <dbReference type="Google" id="ProtNLM"/>
    </source>
</evidence>
<dbReference type="InParanoid" id="A7RK53"/>
<feature type="compositionally biased region" description="Polar residues" evidence="9">
    <location>
        <begin position="949"/>
        <end position="963"/>
    </location>
</feature>
<gene>
    <name evidence="12" type="ORF">NEMVEDRAFT_v1g238865</name>
</gene>
<sequence>MEGDTVLYHGPQYSIRVPKEWNRGYLPDQSFGRPGRDSFGRENEIEREISRELHRLRELDSWSSRPDDPYTERGEIYRERELDRSWTRDMDQDYDLRYRDHVQDWDQDRLRARGPIREPYQDFPDQGDYRGRDRSRGYERSRGQNYNRYRDDDRSRDRHLDRPRGRSRDEGRRDERSRSRERRTRWDTDSGDRRLSPDRDDREHRRQGPRDPGPPTSVIMLHGLRDEISEDDVLQELYAAEVAFRDVRIVRNKIGYTRGFGFVEFDTPEAAKEWMDYLKGGPLKVLGYNIGVEYSRPKEGQEKDWNCVKCGTQNFSSRRRRTCFSCGTPKDDSGNKEDKEKENSSYSAPPCKVVMFKGLDVLTNEDAIQAALSAITVLPIYDIRLIKDKVTGTSRGFCFVELATIEEATQLLELIAAMNPPFMIDGRVITTLYARKSEPSPVPTTKSTRYRLLKKTYISKYINMMHSNVAAAAIEQAQWSSIPGQPAAAGVAANAIAQAQAANTAGMTTAAYAAQPYPMRYDQQQAVSSTPSVSEGVASSTNAQTAQSTAQLAAATATPSVAAATPAVTAPVVSSFVYDPSSGYYYDSTTGFYYDANTQYYYNPATAQYFYWDDTTQQYIPVAANGAAAAAPEASVTPGADTNTVDSSANAAKEKQKKAKSLQAKKIAKDMERWAKNVNATKTQSAPAAEEKKPTLEDTEFKKVFKDILLIKTSFLNLLGKQRLMHNFNLFLKKHPMAPPPKFASLSSLSIAKNLASMQQLPKRVTASPLAAMATEEEPAPSPLGTLAQYGDDDDSDTEEDPSAQFTDLKLMACLLCKRQLPSREALDKHMQFSDLHKQNLEIHKKMSMTEEQREEYERKEREAKYRDRAKERREKYGQPDSSSNYAPPNRKRKAGFTPTSPYEQPTKAKIPENNIGNQMLKAMGWSEGRGLGKEGQGIVNPIQATMRSQNAGLGSRGSSYGSVTGGESDRERQRKLAYSRFHDA</sequence>
<keyword evidence="3" id="KW-0677">Repeat</keyword>
<dbReference type="EMBL" id="DS469515">
    <property type="protein sequence ID" value="EDO48106.1"/>
    <property type="molecule type" value="Genomic_DNA"/>
</dbReference>
<dbReference type="Pfam" id="PF00641">
    <property type="entry name" value="Zn_ribbon_RanBP"/>
    <property type="match status" value="1"/>
</dbReference>
<dbReference type="Pfam" id="PF23217">
    <property type="entry name" value="DUF7066"/>
    <property type="match status" value="1"/>
</dbReference>
<keyword evidence="13" id="KW-1185">Reference proteome</keyword>
<evidence type="ECO:0000256" key="5">
    <source>
        <dbReference type="ARBA" id="ARBA00022833"/>
    </source>
</evidence>
<evidence type="ECO:0000256" key="3">
    <source>
        <dbReference type="ARBA" id="ARBA00022737"/>
    </source>
</evidence>
<evidence type="ECO:0000256" key="6">
    <source>
        <dbReference type="ARBA" id="ARBA00022884"/>
    </source>
</evidence>
<feature type="region of interest" description="Disordered" evidence="9">
    <location>
        <begin position="844"/>
        <end position="911"/>
    </location>
</feature>
<reference evidence="12 13" key="1">
    <citation type="journal article" date="2007" name="Science">
        <title>Sea anemone genome reveals ancestral eumetazoan gene repertoire and genomic organization.</title>
        <authorList>
            <person name="Putnam N.H."/>
            <person name="Srivastava M."/>
            <person name="Hellsten U."/>
            <person name="Dirks B."/>
            <person name="Chapman J."/>
            <person name="Salamov A."/>
            <person name="Terry A."/>
            <person name="Shapiro H."/>
            <person name="Lindquist E."/>
            <person name="Kapitonov V.V."/>
            <person name="Jurka J."/>
            <person name="Genikhovich G."/>
            <person name="Grigoriev I.V."/>
            <person name="Lucas S.M."/>
            <person name="Steele R.E."/>
            <person name="Finnerty J.R."/>
            <person name="Technau U."/>
            <person name="Martindale M.Q."/>
            <person name="Rokhsar D.S."/>
        </authorList>
    </citation>
    <scope>NUCLEOTIDE SEQUENCE [LARGE SCALE GENOMIC DNA]</scope>
    <source>
        <strain evidence="13">CH2 X CH6</strain>
    </source>
</reference>
<dbReference type="AlphaFoldDB" id="A7RK53"/>
<feature type="compositionally biased region" description="Basic and acidic residues" evidence="9">
    <location>
        <begin position="329"/>
        <end position="343"/>
    </location>
</feature>
<feature type="region of interest" description="Disordered" evidence="9">
    <location>
        <begin position="635"/>
        <end position="654"/>
    </location>
</feature>
<evidence type="ECO:0000256" key="7">
    <source>
        <dbReference type="ARBA" id="ARBA00023242"/>
    </source>
</evidence>
<dbReference type="InterPro" id="IPR000504">
    <property type="entry name" value="RRM_dom"/>
</dbReference>
<dbReference type="Gene3D" id="3.30.70.330">
    <property type="match status" value="2"/>
</dbReference>
<dbReference type="Gene3D" id="4.10.1060.10">
    <property type="entry name" value="Zinc finger, RanBP2-type"/>
    <property type="match status" value="1"/>
</dbReference>
<dbReference type="HOGENOM" id="CLU_010527_0_0_1"/>
<evidence type="ECO:0000256" key="2">
    <source>
        <dbReference type="ARBA" id="ARBA00022723"/>
    </source>
</evidence>
<dbReference type="PROSITE" id="PS50174">
    <property type="entry name" value="G_PATCH"/>
    <property type="match status" value="1"/>
</dbReference>
<keyword evidence="6 8" id="KW-0694">RNA-binding</keyword>
<evidence type="ECO:0000259" key="11">
    <source>
        <dbReference type="PROSITE" id="PS50174"/>
    </source>
</evidence>
<evidence type="ECO:0000256" key="8">
    <source>
        <dbReference type="PROSITE-ProRule" id="PRU00176"/>
    </source>
</evidence>
<dbReference type="InterPro" id="IPR000467">
    <property type="entry name" value="G_patch_dom"/>
</dbReference>
<comment type="subcellular location">
    <subcellularLocation>
        <location evidence="1">Nucleus</location>
    </subcellularLocation>
</comment>
<keyword evidence="2" id="KW-0479">Metal-binding</keyword>
<evidence type="ECO:0000259" key="10">
    <source>
        <dbReference type="PROSITE" id="PS50102"/>
    </source>
</evidence>
<dbReference type="Pfam" id="PF17780">
    <property type="entry name" value="OCRE"/>
    <property type="match status" value="1"/>
</dbReference>
<dbReference type="GO" id="GO:0005634">
    <property type="term" value="C:nucleus"/>
    <property type="evidence" value="ECO:0000318"/>
    <property type="project" value="GO_Central"/>
</dbReference>
<dbReference type="SMART" id="SM00547">
    <property type="entry name" value="ZnF_RBZ"/>
    <property type="match status" value="1"/>
</dbReference>
<keyword evidence="7" id="KW-0539">Nucleus</keyword>
<feature type="compositionally biased region" description="Basic and acidic residues" evidence="9">
    <location>
        <begin position="844"/>
        <end position="878"/>
    </location>
</feature>
<name>A7RK53_NEMVE</name>
<dbReference type="SUPFAM" id="SSF54928">
    <property type="entry name" value="RNA-binding domain, RBD"/>
    <property type="match status" value="2"/>
</dbReference>
<dbReference type="OMA" id="CESEHER"/>
<dbReference type="InterPro" id="IPR012677">
    <property type="entry name" value="Nucleotide-bd_a/b_plait_sf"/>
</dbReference>
<keyword evidence="4" id="KW-0863">Zinc-finger</keyword>
<feature type="region of interest" description="Disordered" evidence="9">
    <location>
        <begin position="773"/>
        <end position="803"/>
    </location>
</feature>
<proteinExistence type="predicted"/>
<feature type="compositionally biased region" description="Basic and acidic residues" evidence="9">
    <location>
        <begin position="110"/>
        <end position="120"/>
    </location>
</feature>
<dbReference type="STRING" id="45351.A7RK53"/>
<dbReference type="PROSITE" id="PS50102">
    <property type="entry name" value="RRM"/>
    <property type="match status" value="2"/>
</dbReference>
<feature type="region of interest" description="Disordered" evidence="9">
    <location>
        <begin position="949"/>
        <end position="985"/>
    </location>
</feature>
<feature type="domain" description="RRM" evidence="10">
    <location>
        <begin position="217"/>
        <end position="297"/>
    </location>
</feature>
<protein>
    <recommendedName>
        <fullName evidence="14">RNA-binding protein 5</fullName>
    </recommendedName>
</protein>
<dbReference type="SMART" id="SM00443">
    <property type="entry name" value="G_patch"/>
    <property type="match status" value="1"/>
</dbReference>